<organism evidence="1 2">
    <name type="scientific">Eumeta variegata</name>
    <name type="common">Bagworm moth</name>
    <name type="synonym">Eumeta japonica</name>
    <dbReference type="NCBI Taxonomy" id="151549"/>
    <lineage>
        <taxon>Eukaryota</taxon>
        <taxon>Metazoa</taxon>
        <taxon>Ecdysozoa</taxon>
        <taxon>Arthropoda</taxon>
        <taxon>Hexapoda</taxon>
        <taxon>Insecta</taxon>
        <taxon>Pterygota</taxon>
        <taxon>Neoptera</taxon>
        <taxon>Endopterygota</taxon>
        <taxon>Lepidoptera</taxon>
        <taxon>Glossata</taxon>
        <taxon>Ditrysia</taxon>
        <taxon>Tineoidea</taxon>
        <taxon>Psychidae</taxon>
        <taxon>Oiketicinae</taxon>
        <taxon>Eumeta</taxon>
    </lineage>
</organism>
<accession>A0A4C1UFR3</accession>
<gene>
    <name evidence="1" type="ORF">EVAR_12624_1</name>
</gene>
<evidence type="ECO:0008006" key="3">
    <source>
        <dbReference type="Google" id="ProtNLM"/>
    </source>
</evidence>
<proteinExistence type="predicted"/>
<sequence>MKLKSINDTRKQLAIVRERDSERTIALLNEKDGNIAQGQTVTVDSRATEIVNNSTAAHKIQCPRDETNGNEIYNRAIVNKFKVSQNQNRGTKRQCTGMDVVPALKNKYIPSIRIKDEKIMKNQTVLELKREVAAKDNSMLKVNSRQIKINPKSLTTLEDIFMKIYVFNPPKPKADTQPERKVHQARDELEVILTDEPIIIIGDLNLKTRILHHSRHAGLGNVNKKALNDGFCSLKNSGAPSRPASQDEKTIDSLTEAAIDNKATIAAENRGTEKTTPFQQLDLTSKDEIRITLSRFINKKGPGPDRIKEDALNLH</sequence>
<name>A0A4C1UFR3_EUMVA</name>
<keyword evidence="2" id="KW-1185">Reference proteome</keyword>
<protein>
    <recommendedName>
        <fullName evidence="3">Endonuclease/exonuclease/phosphatase domain-containing protein</fullName>
    </recommendedName>
</protein>
<dbReference type="Proteomes" id="UP000299102">
    <property type="component" value="Unassembled WGS sequence"/>
</dbReference>
<evidence type="ECO:0000313" key="1">
    <source>
        <dbReference type="EMBL" id="GBP24957.1"/>
    </source>
</evidence>
<comment type="caution">
    <text evidence="1">The sequence shown here is derived from an EMBL/GenBank/DDBJ whole genome shotgun (WGS) entry which is preliminary data.</text>
</comment>
<dbReference type="EMBL" id="BGZK01000167">
    <property type="protein sequence ID" value="GBP24957.1"/>
    <property type="molecule type" value="Genomic_DNA"/>
</dbReference>
<reference evidence="1 2" key="1">
    <citation type="journal article" date="2019" name="Commun. Biol.">
        <title>The bagworm genome reveals a unique fibroin gene that provides high tensile strength.</title>
        <authorList>
            <person name="Kono N."/>
            <person name="Nakamura H."/>
            <person name="Ohtoshi R."/>
            <person name="Tomita M."/>
            <person name="Numata K."/>
            <person name="Arakawa K."/>
        </authorList>
    </citation>
    <scope>NUCLEOTIDE SEQUENCE [LARGE SCALE GENOMIC DNA]</scope>
</reference>
<dbReference type="AlphaFoldDB" id="A0A4C1UFR3"/>
<evidence type="ECO:0000313" key="2">
    <source>
        <dbReference type="Proteomes" id="UP000299102"/>
    </source>
</evidence>